<comment type="caution">
    <text evidence="2">The sequence shown here is derived from an EMBL/GenBank/DDBJ whole genome shotgun (WGS) entry which is preliminary data.</text>
</comment>
<feature type="chain" id="PRO_5046103251" description="Ig-like domain repeat protein" evidence="1">
    <location>
        <begin position="21"/>
        <end position="674"/>
    </location>
</feature>
<proteinExistence type="predicted"/>
<dbReference type="EMBL" id="BOMF01000008">
    <property type="protein sequence ID" value="GID43224.1"/>
    <property type="molecule type" value="Genomic_DNA"/>
</dbReference>
<dbReference type="RefSeq" id="WP_204293822.1">
    <property type="nucleotide sequence ID" value="NZ_BAAAGQ010000001.1"/>
</dbReference>
<dbReference type="Gene3D" id="2.130.10.10">
    <property type="entry name" value="YVTN repeat-like/Quinoprotein amine dehydrogenase"/>
    <property type="match status" value="1"/>
</dbReference>
<gene>
    <name evidence="2" type="ORF">Aca07nite_04990</name>
</gene>
<protein>
    <recommendedName>
        <fullName evidence="3">Ig-like domain repeat protein</fullName>
    </recommendedName>
</protein>
<sequence length="674" mass="71051">MRLSRTALAAAVLAGSSAVAFVVSQGSASAAEIEAVPAAEARLLPVTSVDDVLVDPVRRHILISDHESGRLVVTNYGGTVLARREGLPGIRGLVLSGDASTIYAARTDAHAVVAFDAATVTQKASYPLGDSVYPYDVAVAGGKVWFGYMGQWGEGGFDGNFGSLDLSGAEPVVRLHDKSSDGSAFYLAPLVVSAPAAPNTLVVADSSVNGETSGTAVSYDVSGGTEARISAGAVVGNRDRTHQAVLSPDGKALISAAWGAWRSPLDDLAARDMLTADTAPVTTLDVAADGRIAVGLPNSSATEPNVAVYPAGSRTPAAGFQVAKVEQYAMPLPHRVFWEPEGRLFYISRGDQYHFWQLGGPEFPAPTITVDAPATGVRGQALTVTGTISGSVGLPDGTELNVTRTDVESPNGKALTTARVEAGRFGFNDVPPAGGPVKYTVSFAGSPVADAAAGSDTVEIPRATPALSLTGDKAVYTDGQTVTVTATLGTTHTNRTVEFYTRRAGDRVNPYPVQTVKVNSAGKASLKLELSRNTTVTVKFAGDGRYTPRSVASLLYAKVKIGTGVYNDYRTGKIGTRTYEYFRTSADPKFIHTVAPYPNRTLRTVVQYYSGGKWKTWRTVTTKVSAKGYASLTVEGTYKAGVKWRARAEYLYGTSGDNVNYTTAGTWRYYTFTK</sequence>
<feature type="signal peptide" evidence="1">
    <location>
        <begin position="1"/>
        <end position="20"/>
    </location>
</feature>
<keyword evidence="1" id="KW-0732">Signal</keyword>
<name>A0ABQ3W9F3_9ACTN</name>
<evidence type="ECO:0000256" key="1">
    <source>
        <dbReference type="SAM" id="SignalP"/>
    </source>
</evidence>
<organism evidence="2">
    <name type="scientific">Actinoplanes campanulatus</name>
    <dbReference type="NCBI Taxonomy" id="113559"/>
    <lineage>
        <taxon>Bacteria</taxon>
        <taxon>Bacillati</taxon>
        <taxon>Actinomycetota</taxon>
        <taxon>Actinomycetes</taxon>
        <taxon>Micromonosporales</taxon>
        <taxon>Micromonosporaceae</taxon>
        <taxon>Actinoplanes</taxon>
    </lineage>
</organism>
<evidence type="ECO:0008006" key="3">
    <source>
        <dbReference type="Google" id="ProtNLM"/>
    </source>
</evidence>
<dbReference type="InterPro" id="IPR015943">
    <property type="entry name" value="WD40/YVTN_repeat-like_dom_sf"/>
</dbReference>
<accession>A0ABQ3W9F3</accession>
<evidence type="ECO:0000313" key="2">
    <source>
        <dbReference type="EMBL" id="GID43224.1"/>
    </source>
</evidence>
<reference evidence="2" key="1">
    <citation type="submission" date="2021-01" db="EMBL/GenBank/DDBJ databases">
        <title>Whole genome shotgun sequence of Actinoplanes capillaceus NBRC 16408.</title>
        <authorList>
            <person name="Komaki H."/>
            <person name="Tamura T."/>
        </authorList>
    </citation>
    <scope>NUCLEOTIDE SEQUENCE [LARGE SCALE GENOMIC DNA]</scope>
    <source>
        <strain evidence="2">NBRC 16408</strain>
    </source>
</reference>
<dbReference type="SUPFAM" id="SSF63829">
    <property type="entry name" value="Calcium-dependent phosphotriesterase"/>
    <property type="match status" value="1"/>
</dbReference>